<proteinExistence type="predicted"/>
<dbReference type="Gene3D" id="3.30.360.10">
    <property type="entry name" value="Dihydrodipicolinate Reductase, domain 2"/>
    <property type="match status" value="1"/>
</dbReference>
<dbReference type="InterPro" id="IPR055170">
    <property type="entry name" value="GFO_IDH_MocA-like_dom"/>
</dbReference>
<accession>A0A1H8ICB3</accession>
<dbReference type="RefSeq" id="WP_177227692.1">
    <property type="nucleotide sequence ID" value="NZ_FOBF01000032.1"/>
</dbReference>
<evidence type="ECO:0000313" key="3">
    <source>
        <dbReference type="EMBL" id="SEN66420.1"/>
    </source>
</evidence>
<dbReference type="GO" id="GO:0000166">
    <property type="term" value="F:nucleotide binding"/>
    <property type="evidence" value="ECO:0007669"/>
    <property type="project" value="InterPro"/>
</dbReference>
<keyword evidence="4" id="KW-1185">Reference proteome</keyword>
<feature type="domain" description="GFO/IDH/MocA-like oxidoreductase" evidence="2">
    <location>
        <begin position="126"/>
        <end position="239"/>
    </location>
</feature>
<name>A0A1H8ICB3_9ACTN</name>
<feature type="domain" description="Gfo/Idh/MocA-like oxidoreductase N-terminal" evidence="1">
    <location>
        <begin position="5"/>
        <end position="116"/>
    </location>
</feature>
<gene>
    <name evidence="3" type="ORF">SAMN05660976_08020</name>
</gene>
<dbReference type="PANTHER" id="PTHR43377:SF1">
    <property type="entry name" value="BILIVERDIN REDUCTASE A"/>
    <property type="match status" value="1"/>
</dbReference>
<dbReference type="STRING" id="46177.SAMN05660976_08020"/>
<dbReference type="EMBL" id="FOBF01000032">
    <property type="protein sequence ID" value="SEN66420.1"/>
    <property type="molecule type" value="Genomic_DNA"/>
</dbReference>
<dbReference type="Proteomes" id="UP000198953">
    <property type="component" value="Unassembled WGS sequence"/>
</dbReference>
<dbReference type="SUPFAM" id="SSF55347">
    <property type="entry name" value="Glyceraldehyde-3-phosphate dehydrogenase-like, C-terminal domain"/>
    <property type="match status" value="1"/>
</dbReference>
<dbReference type="InterPro" id="IPR036291">
    <property type="entry name" value="NAD(P)-bd_dom_sf"/>
</dbReference>
<dbReference type="SUPFAM" id="SSF51735">
    <property type="entry name" value="NAD(P)-binding Rossmann-fold domains"/>
    <property type="match status" value="1"/>
</dbReference>
<protein>
    <submittedName>
        <fullName evidence="3">Myo-inositol 2-dehydrogenase / D-chiro-inositol 1-dehydrogenase</fullName>
    </submittedName>
</protein>
<dbReference type="InterPro" id="IPR000683">
    <property type="entry name" value="Gfo/Idh/MocA-like_OxRdtase_N"/>
</dbReference>
<dbReference type="PANTHER" id="PTHR43377">
    <property type="entry name" value="BILIVERDIN REDUCTASE A"/>
    <property type="match status" value="1"/>
</dbReference>
<dbReference type="AlphaFoldDB" id="A0A1H8ICB3"/>
<evidence type="ECO:0000259" key="2">
    <source>
        <dbReference type="Pfam" id="PF22725"/>
    </source>
</evidence>
<dbReference type="Gene3D" id="3.40.50.720">
    <property type="entry name" value="NAD(P)-binding Rossmann-like Domain"/>
    <property type="match status" value="1"/>
</dbReference>
<sequence length="328" mass="34771">MHGTVGLIGAGGIANAHLPAWLDLGYDVVVFSVADDAEQLIARHGGGRPVAGLEALFGAADVVDICTPTHTHRELALAALEHGLPTVCEKPLTRTLGEAEDLVARFAAAGVPLFPAHVVRYFAEYEELWRAVARGDVGRVGVQRHTRQGRSPQSGWYLDEHRSGGVLLDLMIHDIDVARWIGGDVERVFARTNVVGGSQSTQAFLTHAGGAISVLTATWTTAPIEFRTQFEVAGSDGVLHGDSAERRAFRYQGHAEPGADLLPDFSPLTSPYRAELADFVHSIATGAAPRVTALDGLEAMRIADAVARSAATGLPVDLQPAKEEVSAA</sequence>
<dbReference type="InterPro" id="IPR051450">
    <property type="entry name" value="Gfo/Idh/MocA_Oxidoreductases"/>
</dbReference>
<reference evidence="3 4" key="1">
    <citation type="submission" date="2016-10" db="EMBL/GenBank/DDBJ databases">
        <authorList>
            <person name="de Groot N.N."/>
        </authorList>
    </citation>
    <scope>NUCLEOTIDE SEQUENCE [LARGE SCALE GENOMIC DNA]</scope>
    <source>
        <strain evidence="3 4">DSM 43357</strain>
    </source>
</reference>
<organism evidence="3 4">
    <name type="scientific">Nonomuraea pusilla</name>
    <dbReference type="NCBI Taxonomy" id="46177"/>
    <lineage>
        <taxon>Bacteria</taxon>
        <taxon>Bacillati</taxon>
        <taxon>Actinomycetota</taxon>
        <taxon>Actinomycetes</taxon>
        <taxon>Streptosporangiales</taxon>
        <taxon>Streptosporangiaceae</taxon>
        <taxon>Nonomuraea</taxon>
    </lineage>
</organism>
<evidence type="ECO:0000259" key="1">
    <source>
        <dbReference type="Pfam" id="PF01408"/>
    </source>
</evidence>
<dbReference type="Pfam" id="PF01408">
    <property type="entry name" value="GFO_IDH_MocA"/>
    <property type="match status" value="1"/>
</dbReference>
<dbReference type="Pfam" id="PF22725">
    <property type="entry name" value="GFO_IDH_MocA_C3"/>
    <property type="match status" value="1"/>
</dbReference>
<evidence type="ECO:0000313" key="4">
    <source>
        <dbReference type="Proteomes" id="UP000198953"/>
    </source>
</evidence>